<organism evidence="1 2">
    <name type="scientific">Limobrevibacterium gyesilva</name>
    <dbReference type="NCBI Taxonomy" id="2991712"/>
    <lineage>
        <taxon>Bacteria</taxon>
        <taxon>Pseudomonadati</taxon>
        <taxon>Pseudomonadota</taxon>
        <taxon>Alphaproteobacteria</taxon>
        <taxon>Acetobacterales</taxon>
        <taxon>Acetobacteraceae</taxon>
        <taxon>Limobrevibacterium</taxon>
    </lineage>
</organism>
<dbReference type="EMBL" id="JAPDNT010000018">
    <property type="protein sequence ID" value="MCW3476327.1"/>
    <property type="molecule type" value="Genomic_DNA"/>
</dbReference>
<reference evidence="1" key="1">
    <citation type="submission" date="2022-09" db="EMBL/GenBank/DDBJ databases">
        <title>Rhodovastum sp. nov. RN2-1 isolated from soil in Seongnam, South Korea.</title>
        <authorList>
            <person name="Le N.T."/>
        </authorList>
    </citation>
    <scope>NUCLEOTIDE SEQUENCE</scope>
    <source>
        <strain evidence="1">RN2-1</strain>
    </source>
</reference>
<proteinExistence type="predicted"/>
<accession>A0AA42CIV7</accession>
<dbReference type="AlphaFoldDB" id="A0AA42CIV7"/>
<dbReference type="Proteomes" id="UP001165679">
    <property type="component" value="Unassembled WGS sequence"/>
</dbReference>
<name>A0AA42CIV7_9PROT</name>
<keyword evidence="2" id="KW-1185">Reference proteome</keyword>
<dbReference type="RefSeq" id="WP_264715106.1">
    <property type="nucleotide sequence ID" value="NZ_JAPDNT010000018.1"/>
</dbReference>
<reference evidence="1" key="2">
    <citation type="submission" date="2022-10" db="EMBL/GenBank/DDBJ databases">
        <authorList>
            <person name="Trinh H.N."/>
        </authorList>
    </citation>
    <scope>NUCLEOTIDE SEQUENCE</scope>
    <source>
        <strain evidence="1">RN2-1</strain>
    </source>
</reference>
<protein>
    <submittedName>
        <fullName evidence="1">Uncharacterized protein</fullName>
    </submittedName>
</protein>
<sequence>MSARTVDLAAQLHHIAPVLPVTTTREAPDAELLALSNRFLKLEARKRRLFDMECAAEERGDRTKMLLLRAKSEAGRDDYLALLDRIAEQPAHTLEGLRAKAAAVYAFYAPDPPGGSVADGVMWSLVNDLLRDAP</sequence>
<gene>
    <name evidence="1" type="ORF">OL599_17290</name>
</gene>
<evidence type="ECO:0000313" key="2">
    <source>
        <dbReference type="Proteomes" id="UP001165679"/>
    </source>
</evidence>
<comment type="caution">
    <text evidence="1">The sequence shown here is derived from an EMBL/GenBank/DDBJ whole genome shotgun (WGS) entry which is preliminary data.</text>
</comment>
<evidence type="ECO:0000313" key="1">
    <source>
        <dbReference type="EMBL" id="MCW3476327.1"/>
    </source>
</evidence>